<dbReference type="GO" id="GO:0006508">
    <property type="term" value="P:proteolysis"/>
    <property type="evidence" value="ECO:0007669"/>
    <property type="project" value="InterPro"/>
</dbReference>
<keyword evidence="1" id="KW-0732">Signal</keyword>
<keyword evidence="3" id="KW-1185">Reference proteome</keyword>
<dbReference type="WBParaSite" id="SVE_0669300.1">
    <property type="protein sequence ID" value="SVE_0669300.1"/>
    <property type="gene ID" value="SVE_0669300"/>
</dbReference>
<reference evidence="3" key="1">
    <citation type="submission" date="2014-07" db="EMBL/GenBank/DDBJ databases">
        <authorList>
            <person name="Martin A.A"/>
            <person name="De Silva N."/>
        </authorList>
    </citation>
    <scope>NUCLEOTIDE SEQUENCE</scope>
</reference>
<name>A0A0K0FCX5_STRVS</name>
<feature type="domain" description="Peptidase M12A" evidence="2">
    <location>
        <begin position="45"/>
        <end position="203"/>
    </location>
</feature>
<dbReference type="Gene3D" id="3.40.390.10">
    <property type="entry name" value="Collagenase (Catalytic Domain)"/>
    <property type="match status" value="1"/>
</dbReference>
<evidence type="ECO:0000313" key="3">
    <source>
        <dbReference type="Proteomes" id="UP000035680"/>
    </source>
</evidence>
<dbReference type="Proteomes" id="UP000035680">
    <property type="component" value="Unassembled WGS sequence"/>
</dbReference>
<dbReference type="GO" id="GO:0004222">
    <property type="term" value="F:metalloendopeptidase activity"/>
    <property type="evidence" value="ECO:0007669"/>
    <property type="project" value="InterPro"/>
</dbReference>
<dbReference type="InterPro" id="IPR001506">
    <property type="entry name" value="Peptidase_M12A"/>
</dbReference>
<sequence>MNLYVLIVLISVINILQNVADCKHSRISKKLTSAKIPPYPTNPKPLMYYVSKRLGTKLVRLIKNELLFINDMAVCFSFKEQRSEVKKIGINFYRSSTNKVKLSTSKKKPTKVYMKKSLAENYSQFLFFIGLSMGLIPEITRNDSSQYVKVFSNNILSSNLKYYKEKNYESKFIANSSFDVYSVMLSPPEFGSRKGKKAYTFKSHLAKYYKNSVEINSYFKFNDYRRLWYLHCSDKCKRKTDYCKHGGYPRNDCVYCHCPPFFYGDKCEKIVYDQKICSNKHQLFASSSKKQYSIRNMQSSCSFLIKSKNRKKVQFNILNLKYPQKTNCWEIGFLEIKYREDKGLTGLLLCGNRKNISFPSLSSKVIVLYSGFNFNVNLTFSYKEV</sequence>
<feature type="chain" id="PRO_5005329499" evidence="1">
    <location>
        <begin position="23"/>
        <end position="385"/>
    </location>
</feature>
<proteinExistence type="predicted"/>
<organism evidence="3 4">
    <name type="scientific">Strongyloides venezuelensis</name>
    <name type="common">Threadworm</name>
    <dbReference type="NCBI Taxonomy" id="75913"/>
    <lineage>
        <taxon>Eukaryota</taxon>
        <taxon>Metazoa</taxon>
        <taxon>Ecdysozoa</taxon>
        <taxon>Nematoda</taxon>
        <taxon>Chromadorea</taxon>
        <taxon>Rhabditida</taxon>
        <taxon>Tylenchina</taxon>
        <taxon>Panagrolaimomorpha</taxon>
        <taxon>Strongyloidoidea</taxon>
        <taxon>Strongyloididae</taxon>
        <taxon>Strongyloides</taxon>
    </lineage>
</organism>
<reference evidence="4" key="2">
    <citation type="submission" date="2015-08" db="UniProtKB">
        <authorList>
            <consortium name="WormBaseParasite"/>
        </authorList>
    </citation>
    <scope>IDENTIFICATION</scope>
</reference>
<accession>A0A0K0FCX5</accession>
<protein>
    <submittedName>
        <fullName evidence="4">Astacin domain-containing protein</fullName>
    </submittedName>
</protein>
<evidence type="ECO:0000259" key="2">
    <source>
        <dbReference type="Pfam" id="PF01400"/>
    </source>
</evidence>
<dbReference type="Pfam" id="PF01400">
    <property type="entry name" value="Astacin"/>
    <property type="match status" value="1"/>
</dbReference>
<dbReference type="InterPro" id="IPR024079">
    <property type="entry name" value="MetalloPept_cat_dom_sf"/>
</dbReference>
<evidence type="ECO:0000313" key="4">
    <source>
        <dbReference type="WBParaSite" id="SVE_0669300.1"/>
    </source>
</evidence>
<dbReference type="AlphaFoldDB" id="A0A0K0FCX5"/>
<feature type="signal peptide" evidence="1">
    <location>
        <begin position="1"/>
        <end position="22"/>
    </location>
</feature>
<evidence type="ECO:0000256" key="1">
    <source>
        <dbReference type="SAM" id="SignalP"/>
    </source>
</evidence>